<organism evidence="1 2">
    <name type="scientific">Pelusios castaneus</name>
    <name type="common">West African mud turtle</name>
    <dbReference type="NCBI Taxonomy" id="367368"/>
    <lineage>
        <taxon>Eukaryota</taxon>
        <taxon>Metazoa</taxon>
        <taxon>Chordata</taxon>
        <taxon>Craniata</taxon>
        <taxon>Vertebrata</taxon>
        <taxon>Euteleostomi</taxon>
        <taxon>Archelosauria</taxon>
        <taxon>Testudinata</taxon>
        <taxon>Testudines</taxon>
        <taxon>Pleurodira</taxon>
        <taxon>Pelomedusidae</taxon>
        <taxon>Pelusios</taxon>
    </lineage>
</organism>
<evidence type="ECO:0000313" key="2">
    <source>
        <dbReference type="Proteomes" id="UP000694393"/>
    </source>
</evidence>
<protein>
    <submittedName>
        <fullName evidence="1">Uncharacterized protein</fullName>
    </submittedName>
</protein>
<dbReference type="Ensembl" id="ENSPCET00000023590.1">
    <property type="protein sequence ID" value="ENSPCEP00000022829.1"/>
    <property type="gene ID" value="ENSPCEG00000017394.1"/>
</dbReference>
<reference evidence="1" key="1">
    <citation type="submission" date="2025-08" db="UniProtKB">
        <authorList>
            <consortium name="Ensembl"/>
        </authorList>
    </citation>
    <scope>IDENTIFICATION</scope>
</reference>
<keyword evidence="2" id="KW-1185">Reference proteome</keyword>
<dbReference type="AlphaFoldDB" id="A0A8C8SP94"/>
<accession>A0A8C8SP94</accession>
<proteinExistence type="predicted"/>
<dbReference type="Proteomes" id="UP000694393">
    <property type="component" value="Unplaced"/>
</dbReference>
<sequence length="169" mass="19504">MGQILLQLKSEAKLPVTQWGFNPKWSPSYKLRELNGVMITPHPILLMRLILTFHAGSGKLFYSSCNVALDLCRKNVINCHFEYRSDQIQATVSMVFERATESMYTFTVANIPVVKMDNLKRRECFRKHVSNAGSFPCVNKLRQDDLTEVTENCISSCSKDCYKPWLRFQ</sequence>
<reference evidence="1" key="2">
    <citation type="submission" date="2025-09" db="UniProtKB">
        <authorList>
            <consortium name="Ensembl"/>
        </authorList>
    </citation>
    <scope>IDENTIFICATION</scope>
</reference>
<evidence type="ECO:0000313" key="1">
    <source>
        <dbReference type="Ensembl" id="ENSPCEP00000022829.1"/>
    </source>
</evidence>
<name>A0A8C8SP94_9SAUR</name>